<dbReference type="AlphaFoldDB" id="W1PSN4"/>
<dbReference type="InterPro" id="IPR055343">
    <property type="entry name" value="CREG_beta-barrel"/>
</dbReference>
<dbReference type="Proteomes" id="UP000017836">
    <property type="component" value="Unassembled WGS sequence"/>
</dbReference>
<evidence type="ECO:0000256" key="5">
    <source>
        <dbReference type="ARBA" id="ARBA00023180"/>
    </source>
</evidence>
<dbReference type="GO" id="GO:0005576">
    <property type="term" value="C:extracellular region"/>
    <property type="evidence" value="ECO:0007669"/>
    <property type="project" value="UniProtKB-SubCell"/>
</dbReference>
<dbReference type="EMBL" id="KI392812">
    <property type="protein sequence ID" value="ERN10696.1"/>
    <property type="molecule type" value="Genomic_DNA"/>
</dbReference>
<protein>
    <recommendedName>
        <fullName evidence="6">CREG-like beta-barrel domain-containing protein</fullName>
    </recommendedName>
</protein>
<reference evidence="8" key="1">
    <citation type="journal article" date="2013" name="Science">
        <title>The Amborella genome and the evolution of flowering plants.</title>
        <authorList>
            <consortium name="Amborella Genome Project"/>
        </authorList>
    </citation>
    <scope>NUCLEOTIDE SEQUENCE [LARGE SCALE GENOMIC DNA]</scope>
</reference>
<keyword evidence="8" id="KW-1185">Reference proteome</keyword>
<dbReference type="GO" id="GO:0005737">
    <property type="term" value="C:cytoplasm"/>
    <property type="evidence" value="ECO:0007669"/>
    <property type="project" value="UniProtKB-ARBA"/>
</dbReference>
<sequence>MASSPLNACYLLLLVLISFDYHIIALSVPLRQKPDPADAAATARWLASENSWGVLSTISSDKGGAPFGNVDSFSDGWPGDGRGIPYFYLTTLDPTARNALKDARASLTLSEFPLGSCGKIDPENPVCSKLTLTGKLTLVDGNSKEANFAKQALFSKHAEMKEWPKNHNFQVFKLEIEDIFLIDWFGGPKPLSLDEYLHPR</sequence>
<dbReference type="InterPro" id="IPR014631">
    <property type="entry name" value="CREG"/>
</dbReference>
<feature type="domain" description="CREG-like beta-barrel" evidence="6">
    <location>
        <begin position="34"/>
        <end position="197"/>
    </location>
</feature>
<keyword evidence="3" id="KW-0964">Secreted</keyword>
<dbReference type="PANTHER" id="PTHR13343">
    <property type="entry name" value="CREG1 PROTEIN"/>
    <property type="match status" value="1"/>
</dbReference>
<comment type="subcellular location">
    <subcellularLocation>
        <location evidence="1">Secreted</location>
    </subcellularLocation>
</comment>
<proteinExistence type="inferred from homology"/>
<keyword evidence="4" id="KW-0732">Signal</keyword>
<gene>
    <name evidence="7" type="ORF">AMTR_s00028p00248440</name>
</gene>
<name>W1PSN4_AMBTC</name>
<dbReference type="HOGENOM" id="CLU_083635_3_1_1"/>
<evidence type="ECO:0000256" key="3">
    <source>
        <dbReference type="ARBA" id="ARBA00022525"/>
    </source>
</evidence>
<dbReference type="OMA" id="AQTPYCR"/>
<dbReference type="Gramene" id="ERN10696">
    <property type="protein sequence ID" value="ERN10696"/>
    <property type="gene ID" value="AMTR_s00028p00248440"/>
</dbReference>
<dbReference type="eggNOG" id="KOG3374">
    <property type="taxonomic scope" value="Eukaryota"/>
</dbReference>
<dbReference type="Pfam" id="PF13883">
    <property type="entry name" value="CREG_beta-barrel"/>
    <property type="match status" value="1"/>
</dbReference>
<comment type="similarity">
    <text evidence="2">Belongs to the CREG family.</text>
</comment>
<evidence type="ECO:0000256" key="2">
    <source>
        <dbReference type="ARBA" id="ARBA00009230"/>
    </source>
</evidence>
<dbReference type="PIRSF" id="PIRSF036911">
    <property type="entry name" value="CREG"/>
    <property type="match status" value="1"/>
</dbReference>
<evidence type="ECO:0000313" key="7">
    <source>
        <dbReference type="EMBL" id="ERN10696.1"/>
    </source>
</evidence>
<dbReference type="Gene3D" id="2.30.110.10">
    <property type="entry name" value="Electron Transport, Fmn-binding Protein, Chain A"/>
    <property type="match status" value="1"/>
</dbReference>
<accession>W1PSN4</accession>
<evidence type="ECO:0000313" key="8">
    <source>
        <dbReference type="Proteomes" id="UP000017836"/>
    </source>
</evidence>
<evidence type="ECO:0000259" key="6">
    <source>
        <dbReference type="Pfam" id="PF13883"/>
    </source>
</evidence>
<dbReference type="InterPro" id="IPR012349">
    <property type="entry name" value="Split_barrel_FMN-bd"/>
</dbReference>
<keyword evidence="5" id="KW-0325">Glycoprotein</keyword>
<evidence type="ECO:0000256" key="1">
    <source>
        <dbReference type="ARBA" id="ARBA00004613"/>
    </source>
</evidence>
<dbReference type="PANTHER" id="PTHR13343:SF17">
    <property type="entry name" value="CELLULAR REPRESSOR OF E1A-STIMULATED GENES, ISOFORM A"/>
    <property type="match status" value="1"/>
</dbReference>
<dbReference type="SUPFAM" id="SSF50475">
    <property type="entry name" value="FMN-binding split barrel"/>
    <property type="match status" value="1"/>
</dbReference>
<evidence type="ECO:0000256" key="4">
    <source>
        <dbReference type="ARBA" id="ARBA00022729"/>
    </source>
</evidence>
<feature type="non-terminal residue" evidence="7">
    <location>
        <position position="200"/>
    </location>
</feature>
<organism evidence="7 8">
    <name type="scientific">Amborella trichopoda</name>
    <dbReference type="NCBI Taxonomy" id="13333"/>
    <lineage>
        <taxon>Eukaryota</taxon>
        <taxon>Viridiplantae</taxon>
        <taxon>Streptophyta</taxon>
        <taxon>Embryophyta</taxon>
        <taxon>Tracheophyta</taxon>
        <taxon>Spermatophyta</taxon>
        <taxon>Magnoliopsida</taxon>
        <taxon>Amborellales</taxon>
        <taxon>Amborellaceae</taxon>
        <taxon>Amborella</taxon>
    </lineage>
</organism>